<organism evidence="1 2">
    <name type="scientific">Methylocella tundrae</name>
    <dbReference type="NCBI Taxonomy" id="227605"/>
    <lineage>
        <taxon>Bacteria</taxon>
        <taxon>Pseudomonadati</taxon>
        <taxon>Pseudomonadota</taxon>
        <taxon>Alphaproteobacteria</taxon>
        <taxon>Hyphomicrobiales</taxon>
        <taxon>Beijerinckiaceae</taxon>
        <taxon>Methylocella</taxon>
    </lineage>
</organism>
<reference evidence="1 2" key="1">
    <citation type="submission" date="2019-03" db="EMBL/GenBank/DDBJ databases">
        <authorList>
            <person name="Kox A.R. M."/>
        </authorList>
    </citation>
    <scope>NUCLEOTIDE SEQUENCE [LARGE SCALE GENOMIC DNA]</scope>
    <source>
        <strain evidence="1">MTUNDRAET4 annotated genome</strain>
    </source>
</reference>
<sequence length="224" mass="25550">MSEGFLSIDNYSRVTEIIKGAFHVDCLLPQYVFKKNYKFTLLREFGLGSNLMEIIHDGRFCSQTDIILLSVLDPNPISYFYKHFGKINSFRFGANITDEEYSALVQLSPGNDADALLYHGDTVVWIPEHADWAIWGQRDREITVIGFDDPALADFLLNDVGYWFDAETALNVFAGMPYRSNGYKAPEDFARPLIENYGSRKDLERKLDEAGIRLKPGIWADEAE</sequence>
<accession>A0A4U8Z347</accession>
<evidence type="ECO:0000313" key="2">
    <source>
        <dbReference type="Proteomes" id="UP000294360"/>
    </source>
</evidence>
<dbReference type="AlphaFoldDB" id="A0A4U8Z347"/>
<dbReference type="OrthoDB" id="9803988at2"/>
<proteinExistence type="predicted"/>
<name>A0A4U8Z347_METTU</name>
<dbReference type="RefSeq" id="WP_134490376.1">
    <property type="nucleotide sequence ID" value="NZ_CP139089.1"/>
</dbReference>
<gene>
    <name evidence="1" type="ORF">MTUNDRAET4_2967</name>
</gene>
<dbReference type="Proteomes" id="UP000294360">
    <property type="component" value="Chromosome"/>
</dbReference>
<protein>
    <submittedName>
        <fullName evidence="1">Uncharacterized protein</fullName>
    </submittedName>
</protein>
<evidence type="ECO:0000313" key="1">
    <source>
        <dbReference type="EMBL" id="VFU09854.1"/>
    </source>
</evidence>
<dbReference type="EMBL" id="LR536450">
    <property type="protein sequence ID" value="VFU09854.1"/>
    <property type="molecule type" value="Genomic_DNA"/>
</dbReference>
<dbReference type="KEGG" id="mtun:MTUNDRAET4_2967"/>